<feature type="transmembrane region" description="Helical" evidence="8">
    <location>
        <begin position="135"/>
        <end position="153"/>
    </location>
</feature>
<feature type="transmembrane region" description="Helical" evidence="8">
    <location>
        <begin position="328"/>
        <end position="347"/>
    </location>
</feature>
<proteinExistence type="inferred from homology"/>
<feature type="transmembrane region" description="Helical" evidence="8">
    <location>
        <begin position="101"/>
        <end position="123"/>
    </location>
</feature>
<keyword evidence="4 8" id="KW-0812">Transmembrane</keyword>
<keyword evidence="5 8" id="KW-1133">Transmembrane helix</keyword>
<comment type="caution">
    <text evidence="9">The sequence shown here is derived from an EMBL/GenBank/DDBJ whole genome shotgun (WGS) entry which is preliminary data.</text>
</comment>
<accession>A0A8J3QXF6</accession>
<gene>
    <name evidence="9" type="ORF">Raf01_46480</name>
</gene>
<dbReference type="GO" id="GO:0005886">
    <property type="term" value="C:plasma membrane"/>
    <property type="evidence" value="ECO:0007669"/>
    <property type="project" value="UniProtKB-SubCell"/>
</dbReference>
<feature type="transmembrane region" description="Helical" evidence="8">
    <location>
        <begin position="173"/>
        <end position="193"/>
    </location>
</feature>
<dbReference type="Proteomes" id="UP000642748">
    <property type="component" value="Unassembled WGS sequence"/>
</dbReference>
<comment type="subcellular location">
    <subcellularLocation>
        <location evidence="1">Cell membrane</location>
        <topology evidence="1">Multi-pass membrane protein</topology>
    </subcellularLocation>
</comment>
<feature type="transmembrane region" description="Helical" evidence="8">
    <location>
        <begin position="238"/>
        <end position="258"/>
    </location>
</feature>
<feature type="compositionally biased region" description="Basic and acidic residues" evidence="7">
    <location>
        <begin position="48"/>
        <end position="60"/>
    </location>
</feature>
<comment type="similarity">
    <text evidence="2">Belongs to the NrfD family.</text>
</comment>
<evidence type="ECO:0000256" key="8">
    <source>
        <dbReference type="SAM" id="Phobius"/>
    </source>
</evidence>
<dbReference type="InterPro" id="IPR005614">
    <property type="entry name" value="NrfD-like"/>
</dbReference>
<keyword evidence="10" id="KW-1185">Reference proteome</keyword>
<protein>
    <submittedName>
        <fullName evidence="9">Polysulfide reductase</fullName>
    </submittedName>
</protein>
<evidence type="ECO:0000313" key="10">
    <source>
        <dbReference type="Proteomes" id="UP000642748"/>
    </source>
</evidence>
<keyword evidence="3" id="KW-1003">Cell membrane</keyword>
<evidence type="ECO:0000256" key="4">
    <source>
        <dbReference type="ARBA" id="ARBA00022692"/>
    </source>
</evidence>
<organism evidence="9 10">
    <name type="scientific">Rugosimonospora africana</name>
    <dbReference type="NCBI Taxonomy" id="556532"/>
    <lineage>
        <taxon>Bacteria</taxon>
        <taxon>Bacillati</taxon>
        <taxon>Actinomycetota</taxon>
        <taxon>Actinomycetes</taxon>
        <taxon>Micromonosporales</taxon>
        <taxon>Micromonosporaceae</taxon>
        <taxon>Rugosimonospora</taxon>
    </lineage>
</organism>
<feature type="transmembrane region" description="Helical" evidence="8">
    <location>
        <begin position="200"/>
        <end position="218"/>
    </location>
</feature>
<dbReference type="EMBL" id="BONZ01000043">
    <property type="protein sequence ID" value="GIH16476.1"/>
    <property type="molecule type" value="Genomic_DNA"/>
</dbReference>
<name>A0A8J3QXF6_9ACTN</name>
<feature type="transmembrane region" description="Helical" evidence="8">
    <location>
        <begin position="306"/>
        <end position="322"/>
    </location>
</feature>
<evidence type="ECO:0000256" key="3">
    <source>
        <dbReference type="ARBA" id="ARBA00022475"/>
    </source>
</evidence>
<dbReference type="AlphaFoldDB" id="A0A8J3QXF6"/>
<feature type="region of interest" description="Disordered" evidence="7">
    <location>
        <begin position="1"/>
        <end position="73"/>
    </location>
</feature>
<evidence type="ECO:0000313" key="9">
    <source>
        <dbReference type="EMBL" id="GIH16476.1"/>
    </source>
</evidence>
<keyword evidence="6 8" id="KW-0472">Membrane</keyword>
<feature type="compositionally biased region" description="Basic and acidic residues" evidence="7">
    <location>
        <begin position="23"/>
        <end position="39"/>
    </location>
</feature>
<sequence>MSRYPDGGGLPSPGPDQAGAHPDGGHPDRADRDRAHSDGGHSNGGHFDGAHSDGGRPERGARRRFTGGRPGTGLGDATVPAFASYYGQPILHAPNWAPVDIASYFFLGGLAGASSVLAAGAHAAGLPALARTSKVGAAVAIGGSLAALVHDLGRPGRFVNMLRVLKPTSPMSIGSWLLSGYAPVTVVAAASALTGRATRLGALATGTAGLLGPVVVEYTSVLIGDTAIPAWQDGHRELPFLFAGSAAAAAGGLGMLGAPVAQAGPARRTAAFGVLVDVCASKLMRQRLGMVAETYQRGRAGRLMRAARGLAVAGALGGLLLGRDNRAAAAMCGAALLAGSMCVRFAVFEAGLASARDPRYTVVPQRTRRAP</sequence>
<evidence type="ECO:0000256" key="7">
    <source>
        <dbReference type="SAM" id="MobiDB-lite"/>
    </source>
</evidence>
<reference evidence="9" key="1">
    <citation type="submission" date="2021-01" db="EMBL/GenBank/DDBJ databases">
        <title>Whole genome shotgun sequence of Rugosimonospora africana NBRC 104875.</title>
        <authorList>
            <person name="Komaki H."/>
            <person name="Tamura T."/>
        </authorList>
    </citation>
    <scope>NUCLEOTIDE SEQUENCE</scope>
    <source>
        <strain evidence="9">NBRC 104875</strain>
    </source>
</reference>
<dbReference type="Gene3D" id="1.20.1630.10">
    <property type="entry name" value="Formate dehydrogenase/DMSO reductase domain"/>
    <property type="match status" value="1"/>
</dbReference>
<feature type="compositionally biased region" description="Gly residues" evidence="7">
    <location>
        <begin position="1"/>
        <end position="11"/>
    </location>
</feature>
<evidence type="ECO:0000256" key="5">
    <source>
        <dbReference type="ARBA" id="ARBA00022989"/>
    </source>
</evidence>
<dbReference type="RefSeq" id="WP_203920044.1">
    <property type="nucleotide sequence ID" value="NZ_BONZ01000043.1"/>
</dbReference>
<evidence type="ECO:0000256" key="1">
    <source>
        <dbReference type="ARBA" id="ARBA00004651"/>
    </source>
</evidence>
<evidence type="ECO:0000256" key="2">
    <source>
        <dbReference type="ARBA" id="ARBA00008929"/>
    </source>
</evidence>
<evidence type="ECO:0000256" key="6">
    <source>
        <dbReference type="ARBA" id="ARBA00023136"/>
    </source>
</evidence>
<dbReference type="Pfam" id="PF03916">
    <property type="entry name" value="NrfD"/>
    <property type="match status" value="1"/>
</dbReference>